<feature type="region of interest" description="Disordered" evidence="1">
    <location>
        <begin position="1"/>
        <end position="46"/>
    </location>
</feature>
<accession>A0A8T0NLW2</accession>
<feature type="compositionally biased region" description="Basic residues" evidence="1">
    <location>
        <begin position="202"/>
        <end position="211"/>
    </location>
</feature>
<comment type="caution">
    <text evidence="2">The sequence shown here is derived from an EMBL/GenBank/DDBJ whole genome shotgun (WGS) entry which is preliminary data.</text>
</comment>
<evidence type="ECO:0000256" key="1">
    <source>
        <dbReference type="SAM" id="MobiDB-lite"/>
    </source>
</evidence>
<dbReference type="EMBL" id="CM029053">
    <property type="protein sequence ID" value="KAG2549585.1"/>
    <property type="molecule type" value="Genomic_DNA"/>
</dbReference>
<sequence length="309" mass="32214">MLRGQRHPPHAQDDKACSAGGGGGTATWATTVSPPAPAPSTPSVAGGRTTAAVSAVAALLDSAGGDLLPSSRERAVAVLAAFASSGAACRFLAEEAGAVHACAALLPLTAASRDASAAVAARGGVAAVATRGRLPPRARREDRGRAAAEGAVVDAGHGAVVVRELGADLGLRDRRAGALHPGTGDDVAAAYRLQKAPDRHRLPQARRPRDRRRQETAAVRGMRVLGERWRAGEEEHGAARPVGELCCGEKETGESEERESEGSQIALQGYFGHFTCFLSALNHEIIILLTKVSHSKYTYLKSVHKQRQN</sequence>
<feature type="region of interest" description="Disordered" evidence="1">
    <location>
        <begin position="193"/>
        <end position="217"/>
    </location>
</feature>
<name>A0A8T0NLW2_PANVG</name>
<organism evidence="2 3">
    <name type="scientific">Panicum virgatum</name>
    <name type="common">Blackwell switchgrass</name>
    <dbReference type="NCBI Taxonomy" id="38727"/>
    <lineage>
        <taxon>Eukaryota</taxon>
        <taxon>Viridiplantae</taxon>
        <taxon>Streptophyta</taxon>
        <taxon>Embryophyta</taxon>
        <taxon>Tracheophyta</taxon>
        <taxon>Spermatophyta</taxon>
        <taxon>Magnoliopsida</taxon>
        <taxon>Liliopsida</taxon>
        <taxon>Poales</taxon>
        <taxon>Poaceae</taxon>
        <taxon>PACMAD clade</taxon>
        <taxon>Panicoideae</taxon>
        <taxon>Panicodae</taxon>
        <taxon>Paniceae</taxon>
        <taxon>Panicinae</taxon>
        <taxon>Panicum</taxon>
        <taxon>Panicum sect. Hiantes</taxon>
    </lineage>
</organism>
<dbReference type="AlphaFoldDB" id="A0A8T0NLW2"/>
<proteinExistence type="predicted"/>
<evidence type="ECO:0000313" key="2">
    <source>
        <dbReference type="EMBL" id="KAG2549585.1"/>
    </source>
</evidence>
<dbReference type="Proteomes" id="UP000823388">
    <property type="component" value="Chromosome 9K"/>
</dbReference>
<gene>
    <name evidence="2" type="ORF">PVAP13_9KG249539</name>
</gene>
<protein>
    <submittedName>
        <fullName evidence="2">Uncharacterized protein</fullName>
    </submittedName>
</protein>
<reference evidence="2" key="1">
    <citation type="submission" date="2020-05" db="EMBL/GenBank/DDBJ databases">
        <title>WGS assembly of Panicum virgatum.</title>
        <authorList>
            <person name="Lovell J.T."/>
            <person name="Jenkins J."/>
            <person name="Shu S."/>
            <person name="Juenger T.E."/>
            <person name="Schmutz J."/>
        </authorList>
    </citation>
    <scope>NUCLEOTIDE SEQUENCE</scope>
    <source>
        <strain evidence="2">AP13</strain>
    </source>
</reference>
<keyword evidence="3" id="KW-1185">Reference proteome</keyword>
<evidence type="ECO:0000313" key="3">
    <source>
        <dbReference type="Proteomes" id="UP000823388"/>
    </source>
</evidence>